<reference evidence="5 6" key="1">
    <citation type="journal article" date="2021" name="Commun. Biol.">
        <title>The genome of Shorea leprosula (Dipterocarpaceae) highlights the ecological relevance of drought in aseasonal tropical rainforests.</title>
        <authorList>
            <person name="Ng K.K.S."/>
            <person name="Kobayashi M.J."/>
            <person name="Fawcett J.A."/>
            <person name="Hatakeyama M."/>
            <person name="Paape T."/>
            <person name="Ng C.H."/>
            <person name="Ang C.C."/>
            <person name="Tnah L.H."/>
            <person name="Lee C.T."/>
            <person name="Nishiyama T."/>
            <person name="Sese J."/>
            <person name="O'Brien M.J."/>
            <person name="Copetti D."/>
            <person name="Mohd Noor M.I."/>
            <person name="Ong R.C."/>
            <person name="Putra M."/>
            <person name="Sireger I.Z."/>
            <person name="Indrioko S."/>
            <person name="Kosugi Y."/>
            <person name="Izuno A."/>
            <person name="Isagi Y."/>
            <person name="Lee S.L."/>
            <person name="Shimizu K.K."/>
        </authorList>
    </citation>
    <scope>NUCLEOTIDE SEQUENCE [LARGE SCALE GENOMIC DNA]</scope>
    <source>
        <strain evidence="5">214</strain>
    </source>
</reference>
<dbReference type="Proteomes" id="UP001054252">
    <property type="component" value="Unassembled WGS sequence"/>
</dbReference>
<feature type="region of interest" description="Disordered" evidence="4">
    <location>
        <begin position="1"/>
        <end position="28"/>
    </location>
</feature>
<gene>
    <name evidence="5" type="ORF">SLEP1_g21623</name>
</gene>
<dbReference type="GO" id="GO:0009904">
    <property type="term" value="P:chloroplast accumulation movement"/>
    <property type="evidence" value="ECO:0007669"/>
    <property type="project" value="TreeGrafter"/>
</dbReference>
<evidence type="ECO:0000256" key="2">
    <source>
        <dbReference type="ARBA" id="ARBA00023054"/>
    </source>
</evidence>
<evidence type="ECO:0000313" key="6">
    <source>
        <dbReference type="Proteomes" id="UP001054252"/>
    </source>
</evidence>
<keyword evidence="2 3" id="KW-0175">Coiled coil</keyword>
<dbReference type="GO" id="GO:0009903">
    <property type="term" value="P:chloroplast avoidance movement"/>
    <property type="evidence" value="ECO:0007669"/>
    <property type="project" value="TreeGrafter"/>
</dbReference>
<proteinExistence type="inferred from homology"/>
<dbReference type="AlphaFoldDB" id="A0AAV5JIL6"/>
<dbReference type="GO" id="GO:0005829">
    <property type="term" value="C:cytosol"/>
    <property type="evidence" value="ECO:0007669"/>
    <property type="project" value="TreeGrafter"/>
</dbReference>
<protein>
    <recommendedName>
        <fullName evidence="7">Protein WEAK CHLOROPLAST MOVEMENT UNDER BLUE LIGHT 1-like</fullName>
    </recommendedName>
</protein>
<feature type="coiled-coil region" evidence="3">
    <location>
        <begin position="301"/>
        <end position="370"/>
    </location>
</feature>
<feature type="compositionally biased region" description="Low complexity" evidence="4">
    <location>
        <begin position="191"/>
        <end position="201"/>
    </location>
</feature>
<sequence>MENVKAEEMPHSEPSLSTEDIHHASTDTVTNGENQSALQFLEMENSKPPSLQNASVVPIPIQENNLPEESIVTTSPIMIDQTWTYHQDPLVDDSRTTEKDDPFDRLASANISLVYIDDVISPHASSTEAVDSKSSHETPPGELTPSHKEIIDVSVGSVHDADTSGAQQSQFSDTIVNTDFNVGDTVFPHVSSSKTVDSESSNHAPSNENNSQVKIDNFVIRRSISSPVSSSKVGGKVNEHYVAPLHELVMPNRKIGFSVGSPKSLTPKNVTIGLIDTAAPFESVKEAVSKFGGIVDWKAHKVETVERRKIIEQELEKVQDEIPEYKTQLEHTEEAKNQVLKELDSTKRLIEELKLSLERAQTEEHQAKQDSELARLRVEEMEQGIADEVSVAAKTQLEVAKSRHAAAVSELKSIKDELQSLQKEYASLVSEKDIAIKKAEEAVSASREVEKTVEELTIELIATKESLESAQAAHIEAEEKKIGTALAKDQDTHLWEKELKQAEEELQKINQQIHLAKELKSKLDTASGLLLDLKAELAAYMESRVKEDTNELQQSDNRTHTDIQAAVASAKKELEEVKLNIEKATAEVNCLKVAANSLKLELETEKSTLATIRQREGMASITVASLKADLDNTMSEIALVQMKEKEERDKMAELPKQLQQAAQEADEAKALAEMAREGLHKAMEEAEQAKARANTVESRLHATQKEIEAAKASEKLALAAIKALQESESGQSTNTGDSPTKVTLSLEEYYELSKRASEVEEQANTRVAAALSQIEEAKQSEMKTMQKLEEATREIAERREELEYAMERAERAKEGKLGVEQELRTWRAEHGQRRNATESNHGVKSPRASFEVGNEAKTSDATAAPKTTVMSSPEEKVPVSNNQTESHPGTEKVGKKKKKGFFPRFFMFLGRKRSHSSKSQ</sequence>
<name>A0AAV5JIL6_9ROSI</name>
<feature type="coiled-coil region" evidence="3">
    <location>
        <begin position="651"/>
        <end position="713"/>
    </location>
</feature>
<feature type="region of interest" description="Disordered" evidence="4">
    <location>
        <begin position="827"/>
        <end position="897"/>
    </location>
</feature>
<dbReference type="InterPro" id="IPR008545">
    <property type="entry name" value="Web"/>
</dbReference>
<dbReference type="PANTHER" id="PTHR32054:SF31">
    <property type="entry name" value="PROTEIN WEAK CHLOROPLAST MOVEMENT UNDER BLUE LIGHT 1"/>
    <property type="match status" value="1"/>
</dbReference>
<organism evidence="5 6">
    <name type="scientific">Rubroshorea leprosula</name>
    <dbReference type="NCBI Taxonomy" id="152421"/>
    <lineage>
        <taxon>Eukaryota</taxon>
        <taxon>Viridiplantae</taxon>
        <taxon>Streptophyta</taxon>
        <taxon>Embryophyta</taxon>
        <taxon>Tracheophyta</taxon>
        <taxon>Spermatophyta</taxon>
        <taxon>Magnoliopsida</taxon>
        <taxon>eudicotyledons</taxon>
        <taxon>Gunneridae</taxon>
        <taxon>Pentapetalae</taxon>
        <taxon>rosids</taxon>
        <taxon>malvids</taxon>
        <taxon>Malvales</taxon>
        <taxon>Dipterocarpaceae</taxon>
        <taxon>Rubroshorea</taxon>
    </lineage>
</organism>
<feature type="compositionally biased region" description="Polar residues" evidence="4">
    <location>
        <begin position="202"/>
        <end position="213"/>
    </location>
</feature>
<evidence type="ECO:0000256" key="3">
    <source>
        <dbReference type="SAM" id="Coils"/>
    </source>
</evidence>
<comment type="similarity">
    <text evidence="1">Belongs to the WEB family.</text>
</comment>
<feature type="coiled-coil region" evidence="3">
    <location>
        <begin position="397"/>
        <end position="536"/>
    </location>
</feature>
<feature type="region of interest" description="Disordered" evidence="4">
    <location>
        <begin position="126"/>
        <end position="146"/>
    </location>
</feature>
<feature type="coiled-coil region" evidence="3">
    <location>
        <begin position="760"/>
        <end position="812"/>
    </location>
</feature>
<feature type="region of interest" description="Disordered" evidence="4">
    <location>
        <begin position="191"/>
        <end position="213"/>
    </location>
</feature>
<feature type="compositionally biased region" description="Basic and acidic residues" evidence="4">
    <location>
        <begin position="827"/>
        <end position="836"/>
    </location>
</feature>
<dbReference type="EMBL" id="BPVZ01000032">
    <property type="protein sequence ID" value="GKV10225.1"/>
    <property type="molecule type" value="Genomic_DNA"/>
</dbReference>
<evidence type="ECO:0000256" key="4">
    <source>
        <dbReference type="SAM" id="MobiDB-lite"/>
    </source>
</evidence>
<feature type="compositionally biased region" description="Basic and acidic residues" evidence="4">
    <location>
        <begin position="1"/>
        <end position="11"/>
    </location>
</feature>
<evidence type="ECO:0000256" key="1">
    <source>
        <dbReference type="ARBA" id="ARBA00005485"/>
    </source>
</evidence>
<dbReference type="PANTHER" id="PTHR32054">
    <property type="entry name" value="HEAVY CHAIN, PUTATIVE, EXPRESSED-RELATED-RELATED"/>
    <property type="match status" value="1"/>
</dbReference>
<comment type="caution">
    <text evidence="5">The sequence shown here is derived from an EMBL/GenBank/DDBJ whole genome shotgun (WGS) entry which is preliminary data.</text>
</comment>
<dbReference type="Pfam" id="PF05701">
    <property type="entry name" value="WEMBL"/>
    <property type="match status" value="1"/>
</dbReference>
<accession>A0AAV5JIL6</accession>
<evidence type="ECO:0008006" key="7">
    <source>
        <dbReference type="Google" id="ProtNLM"/>
    </source>
</evidence>
<evidence type="ECO:0000313" key="5">
    <source>
        <dbReference type="EMBL" id="GKV10225.1"/>
    </source>
</evidence>
<feature type="coiled-coil region" evidence="3">
    <location>
        <begin position="560"/>
        <end position="615"/>
    </location>
</feature>
<keyword evidence="6" id="KW-1185">Reference proteome</keyword>